<dbReference type="CDD" id="cd06261">
    <property type="entry name" value="TM_PBP2"/>
    <property type="match status" value="1"/>
</dbReference>
<dbReference type="Pfam" id="PF00528">
    <property type="entry name" value="BPD_transp_1"/>
    <property type="match status" value="1"/>
</dbReference>
<comment type="subcellular location">
    <subcellularLocation>
        <location evidence="1 7">Cell membrane</location>
        <topology evidence="1 7">Multi-pass membrane protein</topology>
    </subcellularLocation>
</comment>
<keyword evidence="2 7" id="KW-0813">Transport</keyword>
<dbReference type="PROSITE" id="PS50928">
    <property type="entry name" value="ABC_TM1"/>
    <property type="match status" value="1"/>
</dbReference>
<evidence type="ECO:0000259" key="8">
    <source>
        <dbReference type="PROSITE" id="PS50928"/>
    </source>
</evidence>
<name>A0ABQ5W632_9HYPH</name>
<dbReference type="Proteomes" id="UP001156691">
    <property type="component" value="Unassembled WGS sequence"/>
</dbReference>
<dbReference type="InterPro" id="IPR035906">
    <property type="entry name" value="MetI-like_sf"/>
</dbReference>
<evidence type="ECO:0000256" key="3">
    <source>
        <dbReference type="ARBA" id="ARBA00022475"/>
    </source>
</evidence>
<dbReference type="PANTHER" id="PTHR32243:SF18">
    <property type="entry name" value="INNER MEMBRANE ABC TRANSPORTER PERMEASE PROTEIN YCJP"/>
    <property type="match status" value="1"/>
</dbReference>
<reference evidence="10" key="1">
    <citation type="journal article" date="2019" name="Int. J. Syst. Evol. Microbiol.">
        <title>The Global Catalogue of Microorganisms (GCM) 10K type strain sequencing project: providing services to taxonomists for standard genome sequencing and annotation.</title>
        <authorList>
            <consortium name="The Broad Institute Genomics Platform"/>
            <consortium name="The Broad Institute Genome Sequencing Center for Infectious Disease"/>
            <person name="Wu L."/>
            <person name="Ma J."/>
        </authorList>
    </citation>
    <scope>NUCLEOTIDE SEQUENCE [LARGE SCALE GENOMIC DNA]</scope>
    <source>
        <strain evidence="10">NBRC 112416</strain>
    </source>
</reference>
<evidence type="ECO:0000256" key="2">
    <source>
        <dbReference type="ARBA" id="ARBA00022448"/>
    </source>
</evidence>
<accession>A0ABQ5W632</accession>
<evidence type="ECO:0000256" key="5">
    <source>
        <dbReference type="ARBA" id="ARBA00022989"/>
    </source>
</evidence>
<sequence length="280" mass="30624">MRMSTKQRLGDAGTYLAYLVVCLFFAGPLLWLISLSIRTAAEVYVSDIRLWPQNPTLDNYFSVLGNQLFPRYLWNGLLLSVAGAFGAMLFATPAAYALSRFEFPAKRPVMIGILAFQMISPLVIMVPLYRYMDRIGLTDSHFGASMLYIAVAAPLFTWMLKGFIDGIPRSLEEAAMIDGCTRFGAFLRVIMPLSLPGLTSAFVLNAILGWSQFIIPFILLSKPALQPIAVGIFNFQGTYNTTSTQVLAAASVLSIVPAIVTFLVLQRFIIGALTAGAVKG</sequence>
<feature type="transmembrane region" description="Helical" evidence="7">
    <location>
        <begin position="141"/>
        <end position="164"/>
    </location>
</feature>
<keyword evidence="10" id="KW-1185">Reference proteome</keyword>
<dbReference type="PANTHER" id="PTHR32243">
    <property type="entry name" value="MALTOSE TRANSPORT SYSTEM PERMEASE-RELATED"/>
    <property type="match status" value="1"/>
</dbReference>
<evidence type="ECO:0000313" key="10">
    <source>
        <dbReference type="Proteomes" id="UP001156691"/>
    </source>
</evidence>
<feature type="transmembrane region" description="Helical" evidence="7">
    <location>
        <begin position="12"/>
        <end position="33"/>
    </location>
</feature>
<keyword evidence="3" id="KW-1003">Cell membrane</keyword>
<feature type="transmembrane region" description="Helical" evidence="7">
    <location>
        <begin position="247"/>
        <end position="270"/>
    </location>
</feature>
<evidence type="ECO:0000256" key="1">
    <source>
        <dbReference type="ARBA" id="ARBA00004651"/>
    </source>
</evidence>
<dbReference type="EMBL" id="BSNS01000011">
    <property type="protein sequence ID" value="GLQ55111.1"/>
    <property type="molecule type" value="Genomic_DNA"/>
</dbReference>
<dbReference type="RefSeq" id="WP_284340546.1">
    <property type="nucleotide sequence ID" value="NZ_BSNS01000011.1"/>
</dbReference>
<evidence type="ECO:0000256" key="6">
    <source>
        <dbReference type="ARBA" id="ARBA00023136"/>
    </source>
</evidence>
<feature type="domain" description="ABC transmembrane type-1" evidence="8">
    <location>
        <begin position="73"/>
        <end position="265"/>
    </location>
</feature>
<evidence type="ECO:0000313" key="9">
    <source>
        <dbReference type="EMBL" id="GLQ55111.1"/>
    </source>
</evidence>
<keyword evidence="4 7" id="KW-0812">Transmembrane</keyword>
<dbReference type="InterPro" id="IPR000515">
    <property type="entry name" value="MetI-like"/>
</dbReference>
<dbReference type="Gene3D" id="1.10.3720.10">
    <property type="entry name" value="MetI-like"/>
    <property type="match status" value="1"/>
</dbReference>
<comment type="similarity">
    <text evidence="7">Belongs to the binding-protein-dependent transport system permease family.</text>
</comment>
<proteinExistence type="inferred from homology"/>
<evidence type="ECO:0000256" key="7">
    <source>
        <dbReference type="RuleBase" id="RU363032"/>
    </source>
</evidence>
<feature type="transmembrane region" description="Helical" evidence="7">
    <location>
        <begin position="109"/>
        <end position="129"/>
    </location>
</feature>
<gene>
    <name evidence="9" type="ORF">GCM10010862_23700</name>
</gene>
<comment type="caution">
    <text evidence="9">The sequence shown here is derived from an EMBL/GenBank/DDBJ whole genome shotgun (WGS) entry which is preliminary data.</text>
</comment>
<feature type="transmembrane region" description="Helical" evidence="7">
    <location>
        <begin position="185"/>
        <end position="207"/>
    </location>
</feature>
<protein>
    <submittedName>
        <fullName evidence="9">ABC transporter permease</fullName>
    </submittedName>
</protein>
<feature type="transmembrane region" description="Helical" evidence="7">
    <location>
        <begin position="72"/>
        <end position="97"/>
    </location>
</feature>
<keyword evidence="6 7" id="KW-0472">Membrane</keyword>
<evidence type="ECO:0000256" key="4">
    <source>
        <dbReference type="ARBA" id="ARBA00022692"/>
    </source>
</evidence>
<dbReference type="InterPro" id="IPR050901">
    <property type="entry name" value="BP-dep_ABC_trans_perm"/>
</dbReference>
<keyword evidence="5 7" id="KW-1133">Transmembrane helix</keyword>
<feature type="transmembrane region" description="Helical" evidence="7">
    <location>
        <begin position="213"/>
        <end position="235"/>
    </location>
</feature>
<organism evidence="9 10">
    <name type="scientific">Devosia nitrariae</name>
    <dbReference type="NCBI Taxonomy" id="2071872"/>
    <lineage>
        <taxon>Bacteria</taxon>
        <taxon>Pseudomonadati</taxon>
        <taxon>Pseudomonadota</taxon>
        <taxon>Alphaproteobacteria</taxon>
        <taxon>Hyphomicrobiales</taxon>
        <taxon>Devosiaceae</taxon>
        <taxon>Devosia</taxon>
    </lineage>
</organism>
<dbReference type="SUPFAM" id="SSF161098">
    <property type="entry name" value="MetI-like"/>
    <property type="match status" value="1"/>
</dbReference>